<dbReference type="Proteomes" id="UP001483337">
    <property type="component" value="Chromosome"/>
</dbReference>
<dbReference type="RefSeq" id="WP_353929091.1">
    <property type="nucleotide sequence ID" value="NZ_CP150886.1"/>
</dbReference>
<dbReference type="SUPFAM" id="SSF47598">
    <property type="entry name" value="Ribbon-helix-helix"/>
    <property type="match status" value="1"/>
</dbReference>
<dbReference type="InterPro" id="IPR010985">
    <property type="entry name" value="Ribbon_hlx_hlx"/>
</dbReference>
<evidence type="ECO:0000313" key="1">
    <source>
        <dbReference type="EMBL" id="WZB86175.1"/>
    </source>
</evidence>
<dbReference type="InterPro" id="IPR013321">
    <property type="entry name" value="Arc_rbn_hlx_hlx"/>
</dbReference>
<dbReference type="Gene3D" id="1.10.1220.10">
    <property type="entry name" value="Met repressor-like"/>
    <property type="match status" value="1"/>
</dbReference>
<proteinExistence type="predicted"/>
<evidence type="ECO:0000313" key="2">
    <source>
        <dbReference type="Proteomes" id="UP001483337"/>
    </source>
</evidence>
<name>A0ABZ2UNY1_9CYAN</name>
<protein>
    <recommendedName>
        <fullName evidence="3">CopG-like ribbon-helix-helix domain-containing protein</fullName>
    </recommendedName>
</protein>
<accession>A0ABZ2UNY1</accession>
<keyword evidence="2" id="KW-1185">Reference proteome</keyword>
<organism evidence="1 2">
    <name type="scientific">Okeanomitos corallinicola TIOX110</name>
    <dbReference type="NCBI Taxonomy" id="3133117"/>
    <lineage>
        <taxon>Bacteria</taxon>
        <taxon>Bacillati</taxon>
        <taxon>Cyanobacteriota</taxon>
        <taxon>Cyanophyceae</taxon>
        <taxon>Nostocales</taxon>
        <taxon>Aphanizomenonaceae</taxon>
        <taxon>Okeanomitos</taxon>
    </lineage>
</organism>
<reference evidence="1 2" key="1">
    <citation type="submission" date="2024-04" db="EMBL/GenBank/DDBJ databases">
        <title>Okeanomitos corallinicola gen. &amp; sp. nov. (Nostocales, Cyanobacteria), a new toxic marine heterocyst-forming cyanobacterium from a coral reef.</title>
        <authorList>
            <person name="Li H."/>
            <person name="Li R."/>
            <person name="Kang J."/>
            <person name="Hii K.S."/>
            <person name="Mohamed H.F."/>
            <person name="Xu X."/>
            <person name="Luo Z."/>
        </authorList>
    </citation>
    <scope>NUCLEOTIDE SEQUENCE [LARGE SCALE GENOMIC DNA]</scope>
    <source>
        <strain evidence="1 2">TIOX110</strain>
    </source>
</reference>
<evidence type="ECO:0008006" key="3">
    <source>
        <dbReference type="Google" id="ProtNLM"/>
    </source>
</evidence>
<dbReference type="EMBL" id="CP150886">
    <property type="protein sequence ID" value="WZB86175.1"/>
    <property type="molecule type" value="Genomic_DNA"/>
</dbReference>
<sequence length="82" mass="9415">MGVLAITTLNTINLPDELYQELEKLAQAKNESIESQIVVLLQKALQIQKTANRSTTQKSCFKSIRRKSKHSTLKPSRFWITR</sequence>
<gene>
    <name evidence="1" type="ORF">WJM97_12215</name>
</gene>